<keyword evidence="2" id="KW-0472">Membrane</keyword>
<feature type="region of interest" description="Disordered" evidence="1">
    <location>
        <begin position="1342"/>
        <end position="1380"/>
    </location>
</feature>
<evidence type="ECO:0000313" key="3">
    <source>
        <dbReference type="EMBL" id="EEC51745.1"/>
    </source>
</evidence>
<evidence type="ECO:0000313" key="4">
    <source>
        <dbReference type="Proteomes" id="UP000000759"/>
    </source>
</evidence>
<reference evidence="4" key="2">
    <citation type="submission" date="2008-08" db="EMBL/GenBank/DDBJ databases">
        <authorList>
            <consortium name="Diatom Consortium"/>
            <person name="Grigoriev I."/>
            <person name="Grimwood J."/>
            <person name="Kuo A."/>
            <person name="Otillar R.P."/>
            <person name="Salamov A."/>
            <person name="Detter J.C."/>
            <person name="Lindquist E."/>
            <person name="Shapiro H."/>
            <person name="Lucas S."/>
            <person name="Glavina del Rio T."/>
            <person name="Pitluck S."/>
            <person name="Rokhsar D."/>
            <person name="Bowler C."/>
        </authorList>
    </citation>
    <scope>GENOME REANNOTATION</scope>
    <source>
        <strain evidence="4">CCAP 1055/1</strain>
    </source>
</reference>
<dbReference type="OrthoDB" id="417078at2759"/>
<reference evidence="3 4" key="1">
    <citation type="journal article" date="2008" name="Nature">
        <title>The Phaeodactylum genome reveals the evolutionary history of diatom genomes.</title>
        <authorList>
            <person name="Bowler C."/>
            <person name="Allen A.E."/>
            <person name="Badger J.H."/>
            <person name="Grimwood J."/>
            <person name="Jabbari K."/>
            <person name="Kuo A."/>
            <person name="Maheswari U."/>
            <person name="Martens C."/>
            <person name="Maumus F."/>
            <person name="Otillar R.P."/>
            <person name="Rayko E."/>
            <person name="Salamov A."/>
            <person name="Vandepoele K."/>
            <person name="Beszteri B."/>
            <person name="Gruber A."/>
            <person name="Heijde M."/>
            <person name="Katinka M."/>
            <person name="Mock T."/>
            <person name="Valentin K."/>
            <person name="Verret F."/>
            <person name="Berges J.A."/>
            <person name="Brownlee C."/>
            <person name="Cadoret J.P."/>
            <person name="Chiovitti A."/>
            <person name="Choi C.J."/>
            <person name="Coesel S."/>
            <person name="De Martino A."/>
            <person name="Detter J.C."/>
            <person name="Durkin C."/>
            <person name="Falciatore A."/>
            <person name="Fournet J."/>
            <person name="Haruta M."/>
            <person name="Huysman M.J."/>
            <person name="Jenkins B.D."/>
            <person name="Jiroutova K."/>
            <person name="Jorgensen R.E."/>
            <person name="Joubert Y."/>
            <person name="Kaplan A."/>
            <person name="Kroger N."/>
            <person name="Kroth P.G."/>
            <person name="La Roche J."/>
            <person name="Lindquist E."/>
            <person name="Lommer M."/>
            <person name="Martin-Jezequel V."/>
            <person name="Lopez P.J."/>
            <person name="Lucas S."/>
            <person name="Mangogna M."/>
            <person name="McGinnis K."/>
            <person name="Medlin L.K."/>
            <person name="Montsant A."/>
            <person name="Oudot-Le Secq M.P."/>
            <person name="Napoli C."/>
            <person name="Obornik M."/>
            <person name="Parker M.S."/>
            <person name="Petit J.L."/>
            <person name="Porcel B.M."/>
            <person name="Poulsen N."/>
            <person name="Robison M."/>
            <person name="Rychlewski L."/>
            <person name="Rynearson T.A."/>
            <person name="Schmutz J."/>
            <person name="Shapiro H."/>
            <person name="Siaut M."/>
            <person name="Stanley M."/>
            <person name="Sussman M.R."/>
            <person name="Taylor A.R."/>
            <person name="Vardi A."/>
            <person name="von Dassow P."/>
            <person name="Vyverman W."/>
            <person name="Willis A."/>
            <person name="Wyrwicz L.S."/>
            <person name="Rokhsar D.S."/>
            <person name="Weissenbach J."/>
            <person name="Armbrust E.V."/>
            <person name="Green B.R."/>
            <person name="Van de Peer Y."/>
            <person name="Grigoriev I.V."/>
        </authorList>
    </citation>
    <scope>NUCLEOTIDE SEQUENCE [LARGE SCALE GENOMIC DNA]</scope>
    <source>
        <strain evidence="3 4">CCAP 1055/1</strain>
    </source>
</reference>
<feature type="compositionally biased region" description="Polar residues" evidence="1">
    <location>
        <begin position="1355"/>
        <end position="1372"/>
    </location>
</feature>
<dbReference type="EMBL" id="CM000605">
    <property type="protein sequence ID" value="EEC51745.1"/>
    <property type="molecule type" value="Genomic_DNA"/>
</dbReference>
<evidence type="ECO:0000256" key="1">
    <source>
        <dbReference type="SAM" id="MobiDB-lite"/>
    </source>
</evidence>
<dbReference type="PaxDb" id="2850-Phatr42876"/>
<dbReference type="InParanoid" id="B7FPV5"/>
<name>B7FPV5_PHATC</name>
<keyword evidence="4" id="KW-1185">Reference proteome</keyword>
<dbReference type="eggNOG" id="ENOG502S1IE">
    <property type="taxonomic scope" value="Eukaryota"/>
</dbReference>
<dbReference type="GO" id="GO:0005254">
    <property type="term" value="F:chloride channel activity"/>
    <property type="evidence" value="ECO:0007669"/>
    <property type="project" value="InterPro"/>
</dbReference>
<keyword evidence="2" id="KW-0812">Transmembrane</keyword>
<gene>
    <name evidence="3" type="ORF">PHATRDRAFT_42876</name>
</gene>
<proteinExistence type="predicted"/>
<organism evidence="3 4">
    <name type="scientific">Phaeodactylum tricornutum (strain CCAP 1055/1)</name>
    <dbReference type="NCBI Taxonomy" id="556484"/>
    <lineage>
        <taxon>Eukaryota</taxon>
        <taxon>Sar</taxon>
        <taxon>Stramenopiles</taxon>
        <taxon>Ochrophyta</taxon>
        <taxon>Bacillariophyta</taxon>
        <taxon>Bacillariophyceae</taxon>
        <taxon>Bacillariophycidae</taxon>
        <taxon>Naviculales</taxon>
        <taxon>Phaeodactylaceae</taxon>
        <taxon>Phaeodactylum</taxon>
    </lineage>
</organism>
<feature type="region of interest" description="Disordered" evidence="1">
    <location>
        <begin position="1520"/>
        <end position="1545"/>
    </location>
</feature>
<dbReference type="RefSeq" id="XP_002177282.1">
    <property type="nucleotide sequence ID" value="XM_002177246.1"/>
</dbReference>
<evidence type="ECO:0000256" key="2">
    <source>
        <dbReference type="SAM" id="Phobius"/>
    </source>
</evidence>
<sequence length="1545" mass="173439">MKTRQIDSVLLRVLFGWVIVGHVSAFSHVRIGHFSTKRDVLASEVSKRRKAVEYAARKTHLLVVSLPDSLIEEVSTQALLDKIIDEGIRTSARRPIMFQFDPSSTAIWKHWKGTIFAETWPSVVRHVLWAVLVYFLFRRNPGSGRVLSDFSTLWGQTLSVTTFTLTFFVNQSYTLWRTCLSISRTLQGRLNDLAMALAVSARRVDPQSPESEEGSQFTPSSRQLLLVVARYVRLFNIFSYASFTRSHRPLLTPRGMRRMVDRGLLTSREPTQRHNAVLMWIFRAIIDGRRAGLLDGGPGFEQQVMNKVQEIRAQANSMESELRGRMPFAYAHVVQVLVDLILWMYPIGAFSSGMSLPLGLFGTVLLTSCYQSLFDLAKQFLDPFHNESFWNGDDALNVDTLIAETNAGSLRWMFSLDEMPIPYRCFNQGDLSAFILPDDGFSTKHLEAKAAMESEKANEPAESITLLTPEELQQKAAEILEAAEEEYEETKRILNAPPGSDSIPELEVEAESGDARLLVDNNTDELLSIFETEEKGETIASEMFDMFTNAAEEEYKELTLNELGEVLTVSIFNRQRPPILQLVFLDAHSFDPTPHAPADEYPFRRLDFLQLAIHLRRLWCRVQNGVRESRHGYSTSSSSLVETTTAFADVYSMEHQPSVFMLCDVIVGFTIFNITGCFRGFNILWGQLLSVTTFTLTFFVNQSYALWRKCYELSRRLQGRLHDLNLTLAAHACRKAPASPNEPSTYTPAARHVLELVSRYIRLFNLLTYASFTRSHRPILTPRGMRRLVERGLMTAEEREILVDAELPATQRHNAILLWIARTFVEGREAGHFQGGAGFEEQFLEKIHVCRAQYGAIGDELQGRMPLAYAHIVQVLVDLVLWMYPLMAISSNMSPMLAVLGTGLLTVSYQGLFDLAKQFLDPYDNESYGKGEDPLVVDTLIAETNAGSIRWMHGLEQMPVSSQRIKDGELSDYLLPVRGYTVEELEQFEQERLQKEREIQKKRDKQEATRRKEEAEAQRIRRAADAILPAQITVSSSCTDLADSSIVVGPQFSCPGILGHSNILVASEVSRSLYNLTSVVSDRDPSLVPEGIPISRPHVLSTQSPIKNFGNDTQVFVNGDGSSEYTVSGELGDYTIDRDSSLDFEEDEDEIFASLLDWDSSDGYVHAFDSSDPYKDLPWHDELTPDGKEIRLSQMLADEVWEEELEAGREMERLIRSQKDNEVNIGKINGATVNELIETRDILMASPGADIYAPPAKENSSSDAVYDQTKLDGISQLWGLPADEIPEIPGYQETSISQNESQFEDVAQLWGSVLTRSSPSSLDTVEDEQSFYEVSQLWGDSIAESPQDRPKFETQKATSFGTQRGSRSQRISQEPGYPFRAERSIDGKELRLSQILADETYVEDFEPDEIETTTLPVSYEEYTKQVAEILVAEQEELLETAAILNAPPAADTVDLGDGDGTSHIKAANATDYDELAVLEMDESTSSLPLNSTEAIASSASGGLKDVNDDVLLFGEVETMNFEQPSQPSEIDASETQLEDKKEGDT</sequence>
<feature type="transmembrane region" description="Helical" evidence="2">
    <location>
        <begin position="9"/>
        <end position="29"/>
    </location>
</feature>
<dbReference type="KEGG" id="pti:PHATRDRAFT_42876"/>
<keyword evidence="2" id="KW-1133">Transmembrane helix</keyword>
<protein>
    <submittedName>
        <fullName evidence="3">Uncharacterized protein</fullName>
    </submittedName>
</protein>
<accession>B7FPV5</accession>
<dbReference type="Proteomes" id="UP000000759">
    <property type="component" value="Chromosome 1"/>
</dbReference>
<feature type="region of interest" description="Disordered" evidence="1">
    <location>
        <begin position="997"/>
        <end position="1017"/>
    </location>
</feature>
<dbReference type="GeneID" id="7196455"/>